<dbReference type="Pfam" id="PF02080">
    <property type="entry name" value="TrkA_C"/>
    <property type="match status" value="2"/>
</dbReference>
<dbReference type="GO" id="GO:0005886">
    <property type="term" value="C:plasma membrane"/>
    <property type="evidence" value="ECO:0007669"/>
    <property type="project" value="TreeGrafter"/>
</dbReference>
<dbReference type="SUPFAM" id="SSF116726">
    <property type="entry name" value="TrkA C-terminal domain-like"/>
    <property type="match status" value="2"/>
</dbReference>
<dbReference type="GO" id="GO:0006813">
    <property type="term" value="P:potassium ion transport"/>
    <property type="evidence" value="ECO:0007669"/>
    <property type="project" value="InterPro"/>
</dbReference>
<comment type="subcellular location">
    <subcellularLocation>
        <location evidence="1">Membrane</location>
        <topology evidence="1">Multi-pass membrane protein</topology>
    </subcellularLocation>
</comment>
<dbReference type="RefSeq" id="WP_169654940.1">
    <property type="nucleotide sequence ID" value="NZ_JABANE010000006.1"/>
</dbReference>
<reference evidence="9 10" key="1">
    <citation type="submission" date="2020-04" db="EMBL/GenBank/DDBJ databases">
        <title>Flammeovirga sp. SR4, a novel species isolated from seawater.</title>
        <authorList>
            <person name="Wang X."/>
        </authorList>
    </citation>
    <scope>NUCLEOTIDE SEQUENCE [LARGE SCALE GENOMIC DNA]</scope>
    <source>
        <strain evidence="9 10">ATCC 23126</strain>
    </source>
</reference>
<name>A0A7X9RQP0_9BACT</name>
<feature type="transmembrane region" description="Helical" evidence="7">
    <location>
        <begin position="456"/>
        <end position="475"/>
    </location>
</feature>
<feature type="transmembrane region" description="Helical" evidence="7">
    <location>
        <begin position="579"/>
        <end position="601"/>
    </location>
</feature>
<keyword evidence="5 7" id="KW-1133">Transmembrane helix</keyword>
<evidence type="ECO:0000256" key="2">
    <source>
        <dbReference type="ARBA" id="ARBA00022448"/>
    </source>
</evidence>
<evidence type="ECO:0000313" key="10">
    <source>
        <dbReference type="Proteomes" id="UP000576082"/>
    </source>
</evidence>
<evidence type="ECO:0000256" key="1">
    <source>
        <dbReference type="ARBA" id="ARBA00004141"/>
    </source>
</evidence>
<feature type="transmembrane region" description="Helical" evidence="7">
    <location>
        <begin position="542"/>
        <end position="559"/>
    </location>
</feature>
<dbReference type="PROSITE" id="PS01271">
    <property type="entry name" value="NA_SULFATE"/>
    <property type="match status" value="1"/>
</dbReference>
<keyword evidence="3 7" id="KW-0812">Transmembrane</keyword>
<evidence type="ECO:0000256" key="6">
    <source>
        <dbReference type="ARBA" id="ARBA00023136"/>
    </source>
</evidence>
<keyword evidence="4" id="KW-0677">Repeat</keyword>
<evidence type="ECO:0000259" key="8">
    <source>
        <dbReference type="PROSITE" id="PS51202"/>
    </source>
</evidence>
<proteinExistence type="predicted"/>
<dbReference type="Gene3D" id="3.30.70.1450">
    <property type="entry name" value="Regulator of K+ conductance, C-terminal domain"/>
    <property type="match status" value="2"/>
</dbReference>
<protein>
    <submittedName>
        <fullName evidence="9">SLC13 family permease</fullName>
    </submittedName>
</protein>
<dbReference type="GO" id="GO:0008324">
    <property type="term" value="F:monoatomic cation transmembrane transporter activity"/>
    <property type="evidence" value="ECO:0007669"/>
    <property type="project" value="InterPro"/>
</dbReference>
<feature type="domain" description="RCK C-terminal" evidence="8">
    <location>
        <begin position="307"/>
        <end position="393"/>
    </location>
</feature>
<feature type="transmembrane region" description="Helical" evidence="7">
    <location>
        <begin position="487"/>
        <end position="507"/>
    </location>
</feature>
<dbReference type="AlphaFoldDB" id="A0A7X9RQP0"/>
<evidence type="ECO:0000256" key="4">
    <source>
        <dbReference type="ARBA" id="ARBA00022737"/>
    </source>
</evidence>
<evidence type="ECO:0000256" key="3">
    <source>
        <dbReference type="ARBA" id="ARBA00022692"/>
    </source>
</evidence>
<feature type="transmembrane region" description="Helical" evidence="7">
    <location>
        <begin position="20"/>
        <end position="36"/>
    </location>
</feature>
<dbReference type="InterPro" id="IPR036721">
    <property type="entry name" value="RCK_C_sf"/>
</dbReference>
<evidence type="ECO:0000256" key="5">
    <source>
        <dbReference type="ARBA" id="ARBA00022989"/>
    </source>
</evidence>
<keyword evidence="2" id="KW-0813">Transport</keyword>
<dbReference type="InterPro" id="IPR051679">
    <property type="entry name" value="DASS-Related_Transporters"/>
</dbReference>
<keyword evidence="6 7" id="KW-0472">Membrane</keyword>
<dbReference type="PANTHER" id="PTHR43652:SF2">
    <property type="entry name" value="BASIC AMINO ACID ANTIPORTER YFCC-RELATED"/>
    <property type="match status" value="1"/>
</dbReference>
<accession>A0A7X9RQP0</accession>
<evidence type="ECO:0000313" key="9">
    <source>
        <dbReference type="EMBL" id="NME66963.1"/>
    </source>
</evidence>
<feature type="transmembrane region" description="Helical" evidence="7">
    <location>
        <begin position="411"/>
        <end position="444"/>
    </location>
</feature>
<feature type="transmembrane region" description="Helical" evidence="7">
    <location>
        <begin position="73"/>
        <end position="96"/>
    </location>
</feature>
<dbReference type="InterPro" id="IPR004680">
    <property type="entry name" value="Cit_transptr-like_dom"/>
</dbReference>
<dbReference type="PANTHER" id="PTHR43652">
    <property type="entry name" value="BASIC AMINO ACID ANTIPORTER YFCC-RELATED"/>
    <property type="match status" value="1"/>
</dbReference>
<organism evidence="9 10">
    <name type="scientific">Flammeovirga aprica JL-4</name>
    <dbReference type="NCBI Taxonomy" id="694437"/>
    <lineage>
        <taxon>Bacteria</taxon>
        <taxon>Pseudomonadati</taxon>
        <taxon>Bacteroidota</taxon>
        <taxon>Cytophagia</taxon>
        <taxon>Cytophagales</taxon>
        <taxon>Flammeovirgaceae</taxon>
        <taxon>Flammeovirga</taxon>
    </lineage>
</organism>
<dbReference type="Proteomes" id="UP000576082">
    <property type="component" value="Unassembled WGS sequence"/>
</dbReference>
<dbReference type="EMBL" id="JABANE010000006">
    <property type="protein sequence ID" value="NME66963.1"/>
    <property type="molecule type" value="Genomic_DNA"/>
</dbReference>
<feature type="domain" description="RCK C-terminal" evidence="8">
    <location>
        <begin position="220"/>
        <end position="306"/>
    </location>
</feature>
<dbReference type="PROSITE" id="PS51202">
    <property type="entry name" value="RCK_C"/>
    <property type="match status" value="2"/>
</dbReference>
<gene>
    <name evidence="9" type="ORF">HHU12_03195</name>
</gene>
<feature type="transmembrane region" description="Helical" evidence="7">
    <location>
        <begin position="193"/>
        <end position="216"/>
    </location>
</feature>
<evidence type="ECO:0000256" key="7">
    <source>
        <dbReference type="SAM" id="Phobius"/>
    </source>
</evidence>
<dbReference type="InterPro" id="IPR006037">
    <property type="entry name" value="RCK_C"/>
</dbReference>
<comment type="caution">
    <text evidence="9">The sequence shown here is derived from an EMBL/GenBank/DDBJ whole genome shotgun (WGS) entry which is preliminary data.</text>
</comment>
<sequence>MPKFLHPFLYISHYLPHEVEKWIVLITVSLVVIGLLRERTKPSVIFFIGVVILLVTGTISSNDILHSMSNPSIATIIVLVIVTTHLYHTFNLEAILDKMIGKSKNPRLFLLKVTSFAAFLSSFTNNTPVVAGLTPYVYNWCKKMGAHPSKLLIPLSFSTILGGMITIIGTSTNLVLNGFIETNNLPLLAYSDFLYLGILVTFLGILYLVTVGYNLLPENKEVFDDAKAIAPEYLMALEVHKLSKIIGKTVGESELKKFEGAYLIEVHRGGEVITPIPDDFTFKHKDQLMFMGQTDNIMTIVNSELGLEVPNHEDDSEIVEAVIPANSFLDGKYISKINFKEKYDVELVAIHRNGQKVTGELENVTLQAGDMLLLSAGDTFFSNMKSYKEFYVLSTIEKSQRPVVKQMHKAVYLGVLISLILLVGFGVLSILTAAIISFAGLLLIKATNFNTVNKELDLDLIILLMSALTLGDAFINSGASEIVSKMFITIFLPFGVIGVLVGLFLVTVLLTSFVTNVAAISIVFPIAYSVSEMLNLPSTPFFVAIAFAASAAFLTPVSYQTNWIVYGPGGYKTKDFMKIGLPLMGIYCTTCIIFIILYYHLY</sequence>
<dbReference type="InterPro" id="IPR031312">
    <property type="entry name" value="Na/sul_symport_CS"/>
</dbReference>
<feature type="transmembrane region" description="Helical" evidence="7">
    <location>
        <begin position="513"/>
        <end position="530"/>
    </location>
</feature>
<feature type="transmembrane region" description="Helical" evidence="7">
    <location>
        <begin position="43"/>
        <end position="61"/>
    </location>
</feature>
<feature type="transmembrane region" description="Helical" evidence="7">
    <location>
        <begin position="151"/>
        <end position="173"/>
    </location>
</feature>
<dbReference type="Pfam" id="PF03600">
    <property type="entry name" value="CitMHS"/>
    <property type="match status" value="1"/>
</dbReference>
<keyword evidence="10" id="KW-1185">Reference proteome</keyword>